<dbReference type="RefSeq" id="WP_176228851.1">
    <property type="nucleotide sequence ID" value="NZ_FXAZ01000001.1"/>
</dbReference>
<keyword evidence="3" id="KW-1185">Reference proteome</keyword>
<accession>A0A1X7IZL5</accession>
<dbReference type="Gene3D" id="3.90.1200.10">
    <property type="match status" value="1"/>
</dbReference>
<reference evidence="2 3" key="1">
    <citation type="submission" date="2017-04" db="EMBL/GenBank/DDBJ databases">
        <authorList>
            <person name="Afonso C.L."/>
            <person name="Miller P.J."/>
            <person name="Scott M.A."/>
            <person name="Spackman E."/>
            <person name="Goraichik I."/>
            <person name="Dimitrov K.M."/>
            <person name="Suarez D.L."/>
            <person name="Swayne D.E."/>
        </authorList>
    </citation>
    <scope>NUCLEOTIDE SEQUENCE [LARGE SCALE GENOMIC DNA]</scope>
    <source>
        <strain evidence="2 3">11</strain>
    </source>
</reference>
<evidence type="ECO:0000259" key="1">
    <source>
        <dbReference type="Pfam" id="PF01636"/>
    </source>
</evidence>
<dbReference type="InterPro" id="IPR011009">
    <property type="entry name" value="Kinase-like_dom_sf"/>
</dbReference>
<protein>
    <submittedName>
        <fullName evidence="2">Kanamycin kinase/aminoglycoside 3'-phosphotransferase-2</fullName>
    </submittedName>
</protein>
<proteinExistence type="predicted"/>
<dbReference type="InterPro" id="IPR002575">
    <property type="entry name" value="Aminoglycoside_PTrfase"/>
</dbReference>
<dbReference type="PANTHER" id="PTHR21310">
    <property type="entry name" value="AMINOGLYCOSIDE PHOSPHOTRANSFERASE-RELATED-RELATED"/>
    <property type="match status" value="1"/>
</dbReference>
<keyword evidence="2" id="KW-0418">Kinase</keyword>
<gene>
    <name evidence="2" type="ORF">SAMN06295960_1045</name>
</gene>
<dbReference type="Proteomes" id="UP000193834">
    <property type="component" value="Unassembled WGS sequence"/>
</dbReference>
<dbReference type="STRING" id="1852522.SAMN06295960_1045"/>
<dbReference type="EMBL" id="FXAZ01000001">
    <property type="protein sequence ID" value="SMG20619.1"/>
    <property type="molecule type" value="Genomic_DNA"/>
</dbReference>
<dbReference type="SUPFAM" id="SSF56112">
    <property type="entry name" value="Protein kinase-like (PK-like)"/>
    <property type="match status" value="1"/>
</dbReference>
<dbReference type="Pfam" id="PF01636">
    <property type="entry name" value="APH"/>
    <property type="match status" value="1"/>
</dbReference>
<evidence type="ECO:0000313" key="3">
    <source>
        <dbReference type="Proteomes" id="UP000193834"/>
    </source>
</evidence>
<dbReference type="GO" id="GO:0016301">
    <property type="term" value="F:kinase activity"/>
    <property type="evidence" value="ECO:0007669"/>
    <property type="project" value="UniProtKB-KW"/>
</dbReference>
<keyword evidence="2" id="KW-0808">Transferase</keyword>
<sequence>MRWLQNKAPVPRFVSYYEDDTKEYLCLTYIEGEPASDYNSKDTEESVGYLVGRTLRELHQLPINECPFNTFTPTKLVDQVEENIGKFPEQVVDAAKKTFPNESLDMLMNFLHHNRPPMDKWVFTHGDYGTGNVIIRNGKVEAFIDLDGAGISDPYYDIYYMIKSLTVYSHRHDQVSEFLRGYGIKELDCNAYKFHHIVDTLLL</sequence>
<organism evidence="2 3">
    <name type="scientific">Paenibacillus aquistagni</name>
    <dbReference type="NCBI Taxonomy" id="1852522"/>
    <lineage>
        <taxon>Bacteria</taxon>
        <taxon>Bacillati</taxon>
        <taxon>Bacillota</taxon>
        <taxon>Bacilli</taxon>
        <taxon>Bacillales</taxon>
        <taxon>Paenibacillaceae</taxon>
        <taxon>Paenibacillus</taxon>
    </lineage>
</organism>
<evidence type="ECO:0000313" key="2">
    <source>
        <dbReference type="EMBL" id="SMG20619.1"/>
    </source>
</evidence>
<name>A0A1X7IZL5_9BACL</name>
<dbReference type="InterPro" id="IPR051678">
    <property type="entry name" value="AGP_Transferase"/>
</dbReference>
<dbReference type="AlphaFoldDB" id="A0A1X7IZL5"/>
<feature type="domain" description="Aminoglycoside phosphotransferase" evidence="1">
    <location>
        <begin position="1"/>
        <end position="183"/>
    </location>
</feature>